<dbReference type="AlphaFoldDB" id="A0A1H5YYP1"/>
<evidence type="ECO:0000313" key="1">
    <source>
        <dbReference type="EMBL" id="SEG29343.1"/>
    </source>
</evidence>
<accession>A0A1H5YYP1</accession>
<dbReference type="EMBL" id="FNUT01000006">
    <property type="protein sequence ID" value="SEG29343.1"/>
    <property type="molecule type" value="Genomic_DNA"/>
</dbReference>
<protein>
    <recommendedName>
        <fullName evidence="3">N-acetylglutamate synthase</fullName>
    </recommendedName>
</protein>
<reference evidence="2" key="1">
    <citation type="submission" date="2016-10" db="EMBL/GenBank/DDBJ databases">
        <authorList>
            <person name="Varghese N."/>
            <person name="Submissions S."/>
        </authorList>
    </citation>
    <scope>NUCLEOTIDE SEQUENCE [LARGE SCALE GENOMIC DNA]</scope>
    <source>
        <strain evidence="2">DSM 22361</strain>
    </source>
</reference>
<dbReference type="RefSeq" id="WP_200818792.1">
    <property type="nucleotide sequence ID" value="NZ_CP049246.1"/>
</dbReference>
<dbReference type="Proteomes" id="UP000236731">
    <property type="component" value="Unassembled WGS sequence"/>
</dbReference>
<evidence type="ECO:0000313" key="2">
    <source>
        <dbReference type="Proteomes" id="UP000236731"/>
    </source>
</evidence>
<proteinExistence type="predicted"/>
<keyword evidence="2" id="KW-1185">Reference proteome</keyword>
<gene>
    <name evidence="1" type="ORF">SAMN05421877_106187</name>
</gene>
<dbReference type="Pfam" id="PF26421">
    <property type="entry name" value="Avidin_like"/>
    <property type="match status" value="1"/>
</dbReference>
<organism evidence="1 2">
    <name type="scientific">Sphingobacterium lactis</name>
    <dbReference type="NCBI Taxonomy" id="797291"/>
    <lineage>
        <taxon>Bacteria</taxon>
        <taxon>Pseudomonadati</taxon>
        <taxon>Bacteroidota</taxon>
        <taxon>Sphingobacteriia</taxon>
        <taxon>Sphingobacteriales</taxon>
        <taxon>Sphingobacteriaceae</taxon>
        <taxon>Sphingobacterium</taxon>
    </lineage>
</organism>
<sequence>MLMVNYHNKVFQTIENSNNGETSSSTKFHYRQVGQIVFADYQGGNIQYGHLIGVVSEYGTIDMRYHQINTDGKLMTGTCESIPEILPNGKVRLHESWQWTSGDLSKGKSIVEEI</sequence>
<dbReference type="InterPro" id="IPR058595">
    <property type="entry name" value="Avidin-like"/>
</dbReference>
<evidence type="ECO:0008006" key="3">
    <source>
        <dbReference type="Google" id="ProtNLM"/>
    </source>
</evidence>
<name>A0A1H5YYP1_9SPHI</name>